<comment type="caution">
    <text evidence="2">The sequence shown here is derived from an EMBL/GenBank/DDBJ whole genome shotgun (WGS) entry which is preliminary data.</text>
</comment>
<dbReference type="AlphaFoldDB" id="A0A4Z0FQG8"/>
<feature type="compositionally biased region" description="Polar residues" evidence="1">
    <location>
        <begin position="31"/>
        <end position="41"/>
    </location>
</feature>
<dbReference type="EMBL" id="SRID01000629">
    <property type="protein sequence ID" value="TGA84034.1"/>
    <property type="molecule type" value="Genomic_DNA"/>
</dbReference>
<dbReference type="Proteomes" id="UP000297948">
    <property type="component" value="Unassembled WGS sequence"/>
</dbReference>
<protein>
    <submittedName>
        <fullName evidence="2">Phosphoesterase</fullName>
    </submittedName>
</protein>
<keyword evidence="3" id="KW-1185">Reference proteome</keyword>
<reference evidence="2 3" key="1">
    <citation type="submission" date="2019-03" db="EMBL/GenBank/DDBJ databases">
        <authorList>
            <person name="Gonzalez-Pimentel J.L."/>
        </authorList>
    </citation>
    <scope>NUCLEOTIDE SEQUENCE [LARGE SCALE GENOMIC DNA]</scope>
    <source>
        <strain evidence="2 3">JCM 31289</strain>
    </source>
</reference>
<evidence type="ECO:0000313" key="2">
    <source>
        <dbReference type="EMBL" id="TGA84034.1"/>
    </source>
</evidence>
<sequence length="41" mass="4117">MRDTPRSQGTASDAESALPQLRPGSALAHTTGASGSGSPHR</sequence>
<evidence type="ECO:0000313" key="3">
    <source>
        <dbReference type="Proteomes" id="UP000297948"/>
    </source>
</evidence>
<evidence type="ECO:0000256" key="1">
    <source>
        <dbReference type="SAM" id="MobiDB-lite"/>
    </source>
</evidence>
<feature type="non-terminal residue" evidence="2">
    <location>
        <position position="41"/>
    </location>
</feature>
<name>A0A4Z0FQG8_9ACTN</name>
<proteinExistence type="predicted"/>
<gene>
    <name evidence="2" type="ORF">E4099_31640</name>
</gene>
<organism evidence="2 3">
    <name type="scientific">Streptomyces palmae</name>
    <dbReference type="NCBI Taxonomy" id="1701085"/>
    <lineage>
        <taxon>Bacteria</taxon>
        <taxon>Bacillati</taxon>
        <taxon>Actinomycetota</taxon>
        <taxon>Actinomycetes</taxon>
        <taxon>Kitasatosporales</taxon>
        <taxon>Streptomycetaceae</taxon>
        <taxon>Streptomyces</taxon>
    </lineage>
</organism>
<feature type="compositionally biased region" description="Polar residues" evidence="1">
    <location>
        <begin position="1"/>
        <end position="13"/>
    </location>
</feature>
<accession>A0A4Z0FQG8</accession>
<feature type="region of interest" description="Disordered" evidence="1">
    <location>
        <begin position="1"/>
        <end position="41"/>
    </location>
</feature>